<dbReference type="Gene3D" id="3.40.50.10810">
    <property type="entry name" value="Tandem AAA-ATPase domain"/>
    <property type="match status" value="1"/>
</dbReference>
<comment type="subcellular location">
    <subcellularLocation>
        <location evidence="2">Cytoplasm</location>
    </subcellularLocation>
    <subcellularLocation>
        <location evidence="1">Nucleus</location>
    </subcellularLocation>
</comment>
<dbReference type="SUPFAM" id="SSF52540">
    <property type="entry name" value="P-loop containing nucleoside triphosphate hydrolases"/>
    <property type="match status" value="2"/>
</dbReference>
<evidence type="ECO:0000313" key="32">
    <source>
        <dbReference type="Proteomes" id="UP000008672"/>
    </source>
</evidence>
<keyword evidence="8" id="KW-0479">Metal-binding</keyword>
<keyword evidence="19" id="KW-0508">mRNA splicing</keyword>
<keyword evidence="4" id="KW-0806">Transcription termination</keyword>
<dbReference type="GO" id="GO:0006281">
    <property type="term" value="P:DNA repair"/>
    <property type="evidence" value="ECO:0007669"/>
    <property type="project" value="TreeGrafter"/>
</dbReference>
<keyword evidence="6" id="KW-0597">Phosphoprotein</keyword>
<evidence type="ECO:0000256" key="25">
    <source>
        <dbReference type="ARBA" id="ARBA00082628"/>
    </source>
</evidence>
<dbReference type="EMBL" id="AFYH01049550">
    <property type="status" value="NOT_ANNOTATED_CDS"/>
    <property type="molecule type" value="Genomic_DNA"/>
</dbReference>
<dbReference type="GO" id="GO:0005524">
    <property type="term" value="F:ATP binding"/>
    <property type="evidence" value="ECO:0007669"/>
    <property type="project" value="UniProtKB-KW"/>
</dbReference>
<sequence length="1222" mass="136157">MEKVLCEEHGVPCLLKTGTRDGPSKGKSFYLCGIKHGSPCGFLELTDISVSYCLLHEEFVVELQALVRQADPEQYRLHYRCVKGKGDGMKWCGSVPWQNPKPKRLPTERSSENALKESHDRKQERNPFKVLKENQKPSFSINELAEEKGKGKTLEKPDQTSPTDSWGKKELPPGLKIKKSSTNQEAKKCEEDSREFMKLGNKTREYLVSQEEKKGHKEKSKPSSHSTEKRHLKEYQHVAEQKSRQGASSKGDGAVEKGEDDCETKKGSPKQKEREVYKNLSKGSTQELASKLSVGQTADITELAKSSSCTTENQSVANKNHSKEGRHSSKQKSKHGASGEKDENSIETRTGNQKLKKAKTYKELSKDKSLHSTGRTADFTELAEESKPPTGSPNKESGHAKSQSHSAAPQRIPAPVASAGKAQQRTITSFPGFVPTLQTTEPCDSATLQRQLKQKKATLALVNVAALPDKGQRLINQVKELEEALGSLSLTAVADSEKEDDLRSESERLPTLSQTNPFSKTIPEQKRPLQWVQLLPFKEPQSNSLGLQFHGASSDMGSSQQYSHMYGVTPQQHGMYGGRMTENRLLAVRNATTEAIDQLHKSLDSCPTAETTAEDPSGLKVSLLLHQKQALAWLLWRENQKPSGGILADDMGLGKTLTMIALILSQKQNEKKKEKEEKKLDGWISKNDSRLVVSRGTLIICPASLVHHWKKEIERHVNVSKLSVYLYHGPQREKSPRFLAEHDVVITTYSLVAREIPVNKDDGEVPAKDEADEDKSLPRPPPLQVAWSRIILDEAHSIKNPRAQTSIAVCKLRAGARWAVTGTPIQNNLLDMYSLLKFLRCSPFDEYKLWKKQVDNGSKKGGERLNILTKSLLLRRTKDQCDSTGKPLVSLPQRHVQIHRLKLTEDEQSVYDVLFARSRLTLQSYLKRREGKDLKYDGHSDNSFERVAQEFAASPGACLPSSQTASQVSSTIHILSLLLRLRQCCCHLSLLKMTLDHSDLQNDGVTLSLEEQLSALSLCEVKTLDPKSTVSLNGTTFNADLFEKTKESTKISALLAELKAIRSQSDAQKSVIVSQWTSMLRIVAVHLQEVGLSYATVDGSVNPKQRMDLVEDFNINSKGPQVMLVSLCAGGVGLNLIGGNHLFLLDMHWNPALEDQACDRIYRVGQRKDVTIHRFVCENTVEEKISSLQEKKKELAKKVLSGAGDSFTKLTLADLKILFDYN</sequence>
<evidence type="ECO:0000256" key="13">
    <source>
        <dbReference type="ARBA" id="ARBA00022806"/>
    </source>
</evidence>
<evidence type="ECO:0000313" key="31">
    <source>
        <dbReference type="Ensembl" id="ENSLACP00000016705.1"/>
    </source>
</evidence>
<gene>
    <name evidence="31" type="primary">TTF2</name>
</gene>
<dbReference type="PROSITE" id="PS51192">
    <property type="entry name" value="HELICASE_ATP_BIND_1"/>
    <property type="match status" value="1"/>
</dbReference>
<evidence type="ECO:0000256" key="17">
    <source>
        <dbReference type="ARBA" id="ARBA00023125"/>
    </source>
</evidence>
<evidence type="ECO:0000256" key="26">
    <source>
        <dbReference type="PROSITE-ProRule" id="PRU01343"/>
    </source>
</evidence>
<feature type="compositionally biased region" description="Basic and acidic residues" evidence="27">
    <location>
        <begin position="360"/>
        <end position="370"/>
    </location>
</feature>
<dbReference type="GO" id="GO:0008380">
    <property type="term" value="P:RNA splicing"/>
    <property type="evidence" value="ECO:0007669"/>
    <property type="project" value="UniProtKB-KW"/>
</dbReference>
<evidence type="ECO:0000256" key="11">
    <source>
        <dbReference type="ARBA" id="ARBA00022771"/>
    </source>
</evidence>
<dbReference type="Ensembl" id="ENSLACT00000016820.1">
    <property type="protein sequence ID" value="ENSLACP00000016705.1"/>
    <property type="gene ID" value="ENSLACG00000014714.1"/>
</dbReference>
<evidence type="ECO:0000256" key="23">
    <source>
        <dbReference type="ARBA" id="ARBA00070113"/>
    </source>
</evidence>
<reference evidence="31" key="2">
    <citation type="submission" date="2025-08" db="UniProtKB">
        <authorList>
            <consortium name="Ensembl"/>
        </authorList>
    </citation>
    <scope>IDENTIFICATION</scope>
</reference>
<evidence type="ECO:0000256" key="2">
    <source>
        <dbReference type="ARBA" id="ARBA00004496"/>
    </source>
</evidence>
<evidence type="ECO:0000256" key="27">
    <source>
        <dbReference type="SAM" id="MobiDB-lite"/>
    </source>
</evidence>
<organism evidence="31 32">
    <name type="scientific">Latimeria chalumnae</name>
    <name type="common">Coelacanth</name>
    <dbReference type="NCBI Taxonomy" id="7897"/>
    <lineage>
        <taxon>Eukaryota</taxon>
        <taxon>Metazoa</taxon>
        <taxon>Chordata</taxon>
        <taxon>Craniata</taxon>
        <taxon>Vertebrata</taxon>
        <taxon>Euteleostomi</taxon>
        <taxon>Coelacanthiformes</taxon>
        <taxon>Coelacanthidae</taxon>
        <taxon>Latimeria</taxon>
    </lineage>
</organism>
<dbReference type="InterPro" id="IPR000330">
    <property type="entry name" value="SNF2_N"/>
</dbReference>
<dbReference type="GO" id="GO:0005681">
    <property type="term" value="C:spliceosomal complex"/>
    <property type="evidence" value="ECO:0007669"/>
    <property type="project" value="UniProtKB-KW"/>
</dbReference>
<keyword evidence="5" id="KW-0963">Cytoplasm</keyword>
<keyword evidence="18" id="KW-0804">Transcription</keyword>
<keyword evidence="17" id="KW-0238">DNA-binding</keyword>
<dbReference type="GeneTree" id="ENSGT00940000164746"/>
<dbReference type="GO" id="GO:0006353">
    <property type="term" value="P:DNA-templated transcription termination"/>
    <property type="evidence" value="ECO:0007669"/>
    <property type="project" value="UniProtKB-KW"/>
</dbReference>
<evidence type="ECO:0000256" key="4">
    <source>
        <dbReference type="ARBA" id="ARBA00022472"/>
    </source>
</evidence>
<evidence type="ECO:0000256" key="8">
    <source>
        <dbReference type="ARBA" id="ARBA00022723"/>
    </source>
</evidence>
<dbReference type="HOGENOM" id="CLU_000315_2_2_1"/>
<feature type="region of interest" description="Disordered" evidence="27">
    <location>
        <begin position="761"/>
        <end position="780"/>
    </location>
</feature>
<comment type="subunit">
    <text evidence="22">Interacts with CDC5L. Part of the spliceosome.</text>
</comment>
<evidence type="ECO:0000256" key="10">
    <source>
        <dbReference type="ARBA" id="ARBA00022741"/>
    </source>
</evidence>
<dbReference type="SMART" id="SM00487">
    <property type="entry name" value="DEXDc"/>
    <property type="match status" value="1"/>
</dbReference>
<dbReference type="InterPro" id="IPR027417">
    <property type="entry name" value="P-loop_NTPase"/>
</dbReference>
<feature type="compositionally biased region" description="Polar residues" evidence="27">
    <location>
        <begin position="281"/>
        <end position="319"/>
    </location>
</feature>
<dbReference type="Proteomes" id="UP000008672">
    <property type="component" value="Unassembled WGS sequence"/>
</dbReference>
<name>H3B484_LATCH</name>
<dbReference type="InterPro" id="IPR014001">
    <property type="entry name" value="Helicase_ATP-bd"/>
</dbReference>
<keyword evidence="32" id="KW-1185">Reference proteome</keyword>
<dbReference type="CDD" id="cd18793">
    <property type="entry name" value="SF2_C_SNF"/>
    <property type="match status" value="1"/>
</dbReference>
<evidence type="ECO:0000256" key="15">
    <source>
        <dbReference type="ARBA" id="ARBA00022840"/>
    </source>
</evidence>
<feature type="compositionally biased region" description="Basic and acidic residues" evidence="27">
    <location>
        <begin position="761"/>
        <end position="777"/>
    </location>
</feature>
<dbReference type="EMBL" id="AFYH01049553">
    <property type="status" value="NOT_ANNOTATED_CDS"/>
    <property type="molecule type" value="Genomic_DNA"/>
</dbReference>
<feature type="compositionally biased region" description="Basic and acidic residues" evidence="27">
    <location>
        <begin position="226"/>
        <end position="243"/>
    </location>
</feature>
<dbReference type="InParanoid" id="H3B484"/>
<dbReference type="SMART" id="SM00490">
    <property type="entry name" value="HELICc"/>
    <property type="match status" value="1"/>
</dbReference>
<feature type="region of interest" description="Disordered" evidence="27">
    <location>
        <begin position="93"/>
        <end position="421"/>
    </location>
</feature>
<dbReference type="EMBL" id="AFYH01049555">
    <property type="status" value="NOT_ANNOTATED_CDS"/>
    <property type="molecule type" value="Genomic_DNA"/>
</dbReference>
<keyword evidence="10" id="KW-0547">Nucleotide-binding</keyword>
<feature type="compositionally biased region" description="Basic and acidic residues" evidence="27">
    <location>
        <begin position="337"/>
        <end position="346"/>
    </location>
</feature>
<dbReference type="CDD" id="cd18072">
    <property type="entry name" value="DEXHc_TTF2"/>
    <property type="match status" value="1"/>
</dbReference>
<keyword evidence="12" id="KW-0378">Hydrolase</keyword>
<dbReference type="GO" id="GO:0005737">
    <property type="term" value="C:cytoplasm"/>
    <property type="evidence" value="ECO:0007669"/>
    <property type="project" value="UniProtKB-SubCell"/>
</dbReference>
<dbReference type="PROSITE" id="PS51194">
    <property type="entry name" value="HELICASE_CTER"/>
    <property type="match status" value="1"/>
</dbReference>
<dbReference type="GO" id="GO:0016787">
    <property type="term" value="F:hydrolase activity"/>
    <property type="evidence" value="ECO:0007669"/>
    <property type="project" value="UniProtKB-KW"/>
</dbReference>
<dbReference type="PANTHER" id="PTHR45626">
    <property type="entry name" value="TRANSCRIPTION TERMINATION FACTOR 2-RELATED"/>
    <property type="match status" value="1"/>
</dbReference>
<dbReference type="Pfam" id="PF06839">
    <property type="entry name" value="Zn_ribbon_GRF"/>
    <property type="match status" value="1"/>
</dbReference>
<keyword evidence="9" id="KW-0747">Spliceosome</keyword>
<keyword evidence="7" id="KW-0507">mRNA processing</keyword>
<dbReference type="eggNOG" id="KOG4439">
    <property type="taxonomic scope" value="Eukaryota"/>
</dbReference>
<feature type="compositionally biased region" description="Polar residues" evidence="27">
    <location>
        <begin position="392"/>
        <end position="407"/>
    </location>
</feature>
<evidence type="ECO:0000256" key="7">
    <source>
        <dbReference type="ARBA" id="ARBA00022664"/>
    </source>
</evidence>
<dbReference type="OMA" id="IVSQWTN"/>
<keyword evidence="16" id="KW-0805">Transcription regulation</keyword>
<feature type="domain" description="GRF-type" evidence="30">
    <location>
        <begin position="6"/>
        <end position="49"/>
    </location>
</feature>
<dbReference type="FunFam" id="3.40.50.300:FF:001502">
    <property type="entry name" value="Transcription termination factor 2"/>
    <property type="match status" value="1"/>
</dbReference>
<dbReference type="FunCoup" id="H3B484">
    <property type="interactions" value="2616"/>
</dbReference>
<dbReference type="FunFam" id="3.40.50.10810:FF:000043">
    <property type="entry name" value="Transcription termination factor 2"/>
    <property type="match status" value="1"/>
</dbReference>
<keyword evidence="13" id="KW-0347">Helicase</keyword>
<dbReference type="InterPro" id="IPR001650">
    <property type="entry name" value="Helicase_C-like"/>
</dbReference>
<evidence type="ECO:0000256" key="5">
    <source>
        <dbReference type="ARBA" id="ARBA00022490"/>
    </source>
</evidence>
<comment type="function">
    <text evidence="21">DsDNA-dependent ATPase which acts as a transcription termination factor by coupling ATP hydrolysis with removal of RNA polymerase II from the DNA template. May contribute to mitotic transcription repression. May also be involved in pre-mRNA splicing.</text>
</comment>
<evidence type="ECO:0000256" key="20">
    <source>
        <dbReference type="ARBA" id="ARBA00023242"/>
    </source>
</evidence>
<evidence type="ECO:0000256" key="12">
    <source>
        <dbReference type="ARBA" id="ARBA00022801"/>
    </source>
</evidence>
<dbReference type="InterPro" id="IPR038718">
    <property type="entry name" value="SNF2-like_sf"/>
</dbReference>
<dbReference type="AlphaFoldDB" id="H3B484"/>
<keyword evidence="11 26" id="KW-0863">Zinc-finger</keyword>
<dbReference type="GO" id="GO:0003677">
    <property type="term" value="F:DNA binding"/>
    <property type="evidence" value="ECO:0007669"/>
    <property type="project" value="UniProtKB-KW"/>
</dbReference>
<evidence type="ECO:0000256" key="22">
    <source>
        <dbReference type="ARBA" id="ARBA00063699"/>
    </source>
</evidence>
<dbReference type="GO" id="GO:0004386">
    <property type="term" value="F:helicase activity"/>
    <property type="evidence" value="ECO:0007669"/>
    <property type="project" value="UniProtKB-KW"/>
</dbReference>
<comment type="similarity">
    <text evidence="3">Belongs to the SNF2/RAD54 helicase family.</text>
</comment>
<reference evidence="32" key="1">
    <citation type="submission" date="2011-08" db="EMBL/GenBank/DDBJ databases">
        <title>The draft genome of Latimeria chalumnae.</title>
        <authorList>
            <person name="Di Palma F."/>
            <person name="Alfoldi J."/>
            <person name="Johnson J."/>
            <person name="Berlin A."/>
            <person name="Gnerre S."/>
            <person name="Jaffe D."/>
            <person name="MacCallum I."/>
            <person name="Young S."/>
            <person name="Walker B.J."/>
            <person name="Lander E."/>
            <person name="Lindblad-Toh K."/>
        </authorList>
    </citation>
    <scope>NUCLEOTIDE SEQUENCE [LARGE SCALE GENOMIC DNA]</scope>
    <source>
        <strain evidence="32">Wild caught</strain>
    </source>
</reference>
<evidence type="ECO:0000259" key="30">
    <source>
        <dbReference type="PROSITE" id="PS51999"/>
    </source>
</evidence>
<dbReference type="InterPro" id="IPR049730">
    <property type="entry name" value="SNF2/RAD54-like_C"/>
</dbReference>
<dbReference type="EMBL" id="AFYH01049552">
    <property type="status" value="NOT_ANNOTATED_CDS"/>
    <property type="molecule type" value="Genomic_DNA"/>
</dbReference>
<feature type="domain" description="Helicase C-terminal" evidence="29">
    <location>
        <begin position="1053"/>
        <end position="1216"/>
    </location>
</feature>
<dbReference type="InterPro" id="IPR010666">
    <property type="entry name" value="Znf_GRF"/>
</dbReference>
<feature type="compositionally biased region" description="Basic and acidic residues" evidence="27">
    <location>
        <begin position="185"/>
        <end position="215"/>
    </location>
</feature>
<evidence type="ECO:0000256" key="24">
    <source>
        <dbReference type="ARBA" id="ARBA00079067"/>
    </source>
</evidence>
<dbReference type="STRING" id="7897.ENSLACP00000016705"/>
<evidence type="ECO:0000256" key="16">
    <source>
        <dbReference type="ARBA" id="ARBA00023015"/>
    </source>
</evidence>
<evidence type="ECO:0000256" key="6">
    <source>
        <dbReference type="ARBA" id="ARBA00022553"/>
    </source>
</evidence>
<dbReference type="GO" id="GO:0008270">
    <property type="term" value="F:zinc ion binding"/>
    <property type="evidence" value="ECO:0007669"/>
    <property type="project" value="UniProtKB-KW"/>
</dbReference>
<accession>H3B484</accession>
<evidence type="ECO:0000256" key="9">
    <source>
        <dbReference type="ARBA" id="ARBA00022728"/>
    </source>
</evidence>
<feature type="domain" description="Helicase ATP-binding" evidence="28">
    <location>
        <begin position="636"/>
        <end position="842"/>
    </location>
</feature>
<evidence type="ECO:0000256" key="3">
    <source>
        <dbReference type="ARBA" id="ARBA00007025"/>
    </source>
</evidence>
<feature type="compositionally biased region" description="Basic and acidic residues" evidence="27">
    <location>
        <begin position="253"/>
        <end position="277"/>
    </location>
</feature>
<keyword evidence="14" id="KW-0862">Zinc</keyword>
<dbReference type="PANTHER" id="PTHR45626:SF50">
    <property type="entry name" value="TRANSCRIPTION TERMINATION FACTOR 2"/>
    <property type="match status" value="1"/>
</dbReference>
<evidence type="ECO:0000256" key="1">
    <source>
        <dbReference type="ARBA" id="ARBA00004123"/>
    </source>
</evidence>
<evidence type="ECO:0000259" key="29">
    <source>
        <dbReference type="PROSITE" id="PS51194"/>
    </source>
</evidence>
<protein>
    <recommendedName>
        <fullName evidence="23">Transcription termination factor 2</fullName>
    </recommendedName>
    <alternativeName>
        <fullName evidence="25">RNA polymerase II termination factor</fullName>
    </alternativeName>
    <alternativeName>
        <fullName evidence="24">Transcription release factor 2</fullName>
    </alternativeName>
</protein>
<feature type="compositionally biased region" description="Basic and acidic residues" evidence="27">
    <location>
        <begin position="145"/>
        <end position="158"/>
    </location>
</feature>
<dbReference type="EMBL" id="AFYH01049551">
    <property type="status" value="NOT_ANNOTATED_CDS"/>
    <property type="molecule type" value="Genomic_DNA"/>
</dbReference>
<proteinExistence type="inferred from homology"/>
<keyword evidence="15" id="KW-0067">ATP-binding</keyword>
<dbReference type="InterPro" id="IPR050628">
    <property type="entry name" value="SNF2_RAD54_helicase_TF"/>
</dbReference>
<dbReference type="GO" id="GO:0008094">
    <property type="term" value="F:ATP-dependent activity, acting on DNA"/>
    <property type="evidence" value="ECO:0007669"/>
    <property type="project" value="UniProtKB-ARBA"/>
</dbReference>
<reference evidence="31" key="3">
    <citation type="submission" date="2025-09" db="UniProtKB">
        <authorList>
            <consortium name="Ensembl"/>
        </authorList>
    </citation>
    <scope>IDENTIFICATION</scope>
</reference>
<dbReference type="GO" id="GO:0006397">
    <property type="term" value="P:mRNA processing"/>
    <property type="evidence" value="ECO:0007669"/>
    <property type="project" value="UniProtKB-KW"/>
</dbReference>
<evidence type="ECO:0000256" key="18">
    <source>
        <dbReference type="ARBA" id="ARBA00023163"/>
    </source>
</evidence>
<dbReference type="EMBL" id="AFYH01049554">
    <property type="status" value="NOT_ANNOTATED_CDS"/>
    <property type="molecule type" value="Genomic_DNA"/>
</dbReference>
<dbReference type="PROSITE" id="PS51999">
    <property type="entry name" value="ZF_GRF"/>
    <property type="match status" value="1"/>
</dbReference>
<evidence type="ECO:0000259" key="28">
    <source>
        <dbReference type="PROSITE" id="PS51192"/>
    </source>
</evidence>
<evidence type="ECO:0000256" key="21">
    <source>
        <dbReference type="ARBA" id="ARBA00055750"/>
    </source>
</evidence>
<evidence type="ECO:0000256" key="19">
    <source>
        <dbReference type="ARBA" id="ARBA00023187"/>
    </source>
</evidence>
<keyword evidence="20" id="KW-0539">Nucleus</keyword>
<evidence type="ECO:0000256" key="14">
    <source>
        <dbReference type="ARBA" id="ARBA00022833"/>
    </source>
</evidence>
<dbReference type="Gene3D" id="3.40.50.300">
    <property type="entry name" value="P-loop containing nucleotide triphosphate hydrolases"/>
    <property type="match status" value="1"/>
</dbReference>
<feature type="compositionally biased region" description="Basic and acidic residues" evidence="27">
    <location>
        <begin position="105"/>
        <end position="135"/>
    </location>
</feature>
<dbReference type="Pfam" id="PF00176">
    <property type="entry name" value="SNF2-rel_dom"/>
    <property type="match status" value="1"/>
</dbReference>
<dbReference type="Pfam" id="PF00271">
    <property type="entry name" value="Helicase_C"/>
    <property type="match status" value="1"/>
</dbReference>
<feature type="region of interest" description="Disordered" evidence="27">
    <location>
        <begin position="492"/>
        <end position="520"/>
    </location>
</feature>